<evidence type="ECO:0000256" key="5">
    <source>
        <dbReference type="ARBA" id="ARBA00022989"/>
    </source>
</evidence>
<comment type="subcellular location">
    <subcellularLocation>
        <location evidence="1">Membrane</location>
        <topology evidence="1">Multi-pass membrane protein</topology>
    </subcellularLocation>
</comment>
<organism evidence="8">
    <name type="scientific">Fagus sylvatica</name>
    <name type="common">Beechnut</name>
    <dbReference type="NCBI Taxonomy" id="28930"/>
    <lineage>
        <taxon>Eukaryota</taxon>
        <taxon>Viridiplantae</taxon>
        <taxon>Streptophyta</taxon>
        <taxon>Embryophyta</taxon>
        <taxon>Tracheophyta</taxon>
        <taxon>Spermatophyta</taxon>
        <taxon>Magnoliopsida</taxon>
        <taxon>eudicotyledons</taxon>
        <taxon>Gunneridae</taxon>
        <taxon>Pentapetalae</taxon>
        <taxon>rosids</taxon>
        <taxon>fabids</taxon>
        <taxon>Fagales</taxon>
        <taxon>Fagaceae</taxon>
        <taxon>Fagus</taxon>
    </lineage>
</organism>
<dbReference type="AlphaFoldDB" id="A0A2N9J5S0"/>
<protein>
    <submittedName>
        <fullName evidence="8">Uncharacterized protein</fullName>
    </submittedName>
</protein>
<evidence type="ECO:0000313" key="8">
    <source>
        <dbReference type="EMBL" id="SPD31701.1"/>
    </source>
</evidence>
<accession>A0A2N9J5S0</accession>
<evidence type="ECO:0000256" key="6">
    <source>
        <dbReference type="ARBA" id="ARBA00023136"/>
    </source>
</evidence>
<keyword evidence="3" id="KW-0813">Transport</keyword>
<dbReference type="PANTHER" id="PTHR31645:SF20">
    <property type="entry name" value="METAL-NICOTIANAMINE TRANSPORTER YSL7"/>
    <property type="match status" value="1"/>
</dbReference>
<keyword evidence="6 7" id="KW-0472">Membrane</keyword>
<dbReference type="PANTHER" id="PTHR31645">
    <property type="entry name" value="OLIGOPEPTIDE TRANSPORTER YGL114W-RELATED"/>
    <property type="match status" value="1"/>
</dbReference>
<name>A0A2N9J5S0_FAGSY</name>
<keyword evidence="5 7" id="KW-1133">Transmembrane helix</keyword>
<dbReference type="PROSITE" id="PS51257">
    <property type="entry name" value="PROKAR_LIPOPROTEIN"/>
    <property type="match status" value="1"/>
</dbReference>
<evidence type="ECO:0000256" key="2">
    <source>
        <dbReference type="ARBA" id="ARBA00010276"/>
    </source>
</evidence>
<dbReference type="Pfam" id="PF03169">
    <property type="entry name" value="OPT"/>
    <property type="match status" value="1"/>
</dbReference>
<dbReference type="GO" id="GO:0035673">
    <property type="term" value="F:oligopeptide transmembrane transporter activity"/>
    <property type="evidence" value="ECO:0007669"/>
    <property type="project" value="InterPro"/>
</dbReference>
<dbReference type="EMBL" id="OIVN01006373">
    <property type="protein sequence ID" value="SPD31701.1"/>
    <property type="molecule type" value="Genomic_DNA"/>
</dbReference>
<reference evidence="8" key="1">
    <citation type="submission" date="2018-02" db="EMBL/GenBank/DDBJ databases">
        <authorList>
            <person name="Cohen D.B."/>
            <person name="Kent A.D."/>
        </authorList>
    </citation>
    <scope>NUCLEOTIDE SEQUENCE</scope>
</reference>
<evidence type="ECO:0000256" key="4">
    <source>
        <dbReference type="ARBA" id="ARBA00022692"/>
    </source>
</evidence>
<comment type="similarity">
    <text evidence="2">Belongs to the YSL (TC 2.A.67.2) family.</text>
</comment>
<dbReference type="InterPro" id="IPR004813">
    <property type="entry name" value="OPT"/>
</dbReference>
<evidence type="ECO:0000256" key="1">
    <source>
        <dbReference type="ARBA" id="ARBA00004141"/>
    </source>
</evidence>
<sequence>MQDFKSQDWISITLASPRSIFFSQVFGTAMGCFMSPLIFWFFYKVYSVGNPDGSYPAPYGLMYRGIALLGVEGLRPPRQPPRATPVPWTDHCSVLSLCSVSLSPNPCPASRASPSDPIAPITVARQRPILPAPSDPIAPITVAPSHAKGPSSLPAPSLSHAAQLKEITIAFKNSTEAVRSQGPVDTNELYEAVMSTEGFPEEMLASAFDYMVQEEKVGKAFMVKAPRLRKLWLDNYFTKNM</sequence>
<evidence type="ECO:0000256" key="7">
    <source>
        <dbReference type="SAM" id="Phobius"/>
    </source>
</evidence>
<dbReference type="GO" id="GO:0016020">
    <property type="term" value="C:membrane"/>
    <property type="evidence" value="ECO:0007669"/>
    <property type="project" value="UniProtKB-SubCell"/>
</dbReference>
<evidence type="ECO:0000256" key="3">
    <source>
        <dbReference type="ARBA" id="ARBA00022448"/>
    </source>
</evidence>
<gene>
    <name evidence="8" type="ORF">FSB_LOCUS59583</name>
</gene>
<keyword evidence="4 7" id="KW-0812">Transmembrane</keyword>
<proteinExistence type="inferred from homology"/>
<dbReference type="InterPro" id="IPR045035">
    <property type="entry name" value="YSL-like"/>
</dbReference>
<feature type="transmembrane region" description="Helical" evidence="7">
    <location>
        <begin position="21"/>
        <end position="43"/>
    </location>
</feature>